<dbReference type="OrthoDB" id="9837811at2759"/>
<dbReference type="CTD" id="123521486"/>
<evidence type="ECO:0000313" key="5">
    <source>
        <dbReference type="RefSeq" id="XP_035306024.1"/>
    </source>
</evidence>
<feature type="compositionally biased region" description="Polar residues" evidence="1">
    <location>
        <begin position="159"/>
        <end position="178"/>
    </location>
</feature>
<organism evidence="4 5">
    <name type="scientific">Cricetulus griseus</name>
    <name type="common">Chinese hamster</name>
    <name type="synonym">Cricetulus barabensis griseus</name>
    <dbReference type="NCBI Taxonomy" id="10029"/>
    <lineage>
        <taxon>Eukaryota</taxon>
        <taxon>Metazoa</taxon>
        <taxon>Chordata</taxon>
        <taxon>Craniata</taxon>
        <taxon>Vertebrata</taxon>
        <taxon>Euteleostomi</taxon>
        <taxon>Mammalia</taxon>
        <taxon>Eutheria</taxon>
        <taxon>Euarchontoglires</taxon>
        <taxon>Glires</taxon>
        <taxon>Rodentia</taxon>
        <taxon>Myomorpha</taxon>
        <taxon>Muroidea</taxon>
        <taxon>Cricetidae</taxon>
        <taxon>Cricetinae</taxon>
        <taxon>Cricetulus</taxon>
    </lineage>
</organism>
<evidence type="ECO:0000256" key="2">
    <source>
        <dbReference type="SAM" id="Phobius"/>
    </source>
</evidence>
<proteinExistence type="predicted"/>
<dbReference type="PANTHER" id="PTHR37340:SF1">
    <property type="entry name" value="GENE 7073-RELATED"/>
    <property type="match status" value="1"/>
</dbReference>
<reference evidence="4" key="2">
    <citation type="journal article" date="2020" name="Biotechnol. Bioeng.">
        <title>Chromosome-scale scaffolds for the Chinese hamster reference genome assembly to facilitate the study of the CHO epigenome.</title>
        <authorList>
            <person name="Hilliard W."/>
            <person name="MacDonald M."/>
            <person name="Lee K.H."/>
        </authorList>
    </citation>
    <scope>NUCLEOTIDE SEQUENCE [LARGE SCALE GENOMIC DNA]</scope>
    <source>
        <strain evidence="4">17A/GY</strain>
    </source>
</reference>
<reference evidence="4" key="1">
    <citation type="journal article" date="2018" name="Biotechnol. Bioeng.">
        <title>A reference genome of the Chinese hamster based on a hybrid assembly strategy.</title>
        <authorList>
            <person name="Rupp O."/>
            <person name="MacDonald M.L."/>
            <person name="Li S."/>
            <person name="Dhiman H."/>
            <person name="Polson S."/>
            <person name="Griep S."/>
            <person name="Heffner K."/>
            <person name="Hernandez I."/>
            <person name="Brinkrolf K."/>
            <person name="Jadhav V."/>
            <person name="Samoudi M."/>
            <person name="Hao H."/>
            <person name="Kingham B."/>
            <person name="Goesmann A."/>
            <person name="Betenbaugh M.J."/>
            <person name="Lewis N.E."/>
            <person name="Borth N."/>
            <person name="Lee K.H."/>
        </authorList>
    </citation>
    <scope>NUCLEOTIDE SEQUENCE [LARGE SCALE GENOMIC DNA]</scope>
    <source>
        <strain evidence="4">17A/GY</strain>
    </source>
</reference>
<protein>
    <submittedName>
        <fullName evidence="5">Uncharacterized protein CXorf66 homolog</fullName>
    </submittedName>
</protein>
<dbReference type="KEGG" id="cge:100757782"/>
<evidence type="ECO:0000313" key="4">
    <source>
        <dbReference type="Proteomes" id="UP001108280"/>
    </source>
</evidence>
<keyword evidence="4" id="KW-1185">Reference proteome</keyword>
<keyword evidence="2" id="KW-0472">Membrane</keyword>
<dbReference type="Proteomes" id="UP001108280">
    <property type="component" value="Chromosome X"/>
</dbReference>
<feature type="chain" id="PRO_5039893026" evidence="3">
    <location>
        <begin position="20"/>
        <end position="407"/>
    </location>
</feature>
<feature type="compositionally biased region" description="Polar residues" evidence="1">
    <location>
        <begin position="134"/>
        <end position="151"/>
    </location>
</feature>
<dbReference type="AlphaFoldDB" id="A0A9J7KA42"/>
<evidence type="ECO:0000256" key="1">
    <source>
        <dbReference type="SAM" id="MobiDB-lite"/>
    </source>
</evidence>
<feature type="region of interest" description="Disordered" evidence="1">
    <location>
        <begin position="124"/>
        <end position="216"/>
    </location>
</feature>
<sequence>MKVHISVLFLSIWTINCLAPNGNNESSTITTTTTTTTTTTIRGAGMDDFRKRLLGFIVGIMIIAFTFTCFCLLHYNCMIEEVQSPGGLNKENMAAISSWVSKVSACQPDVITEDILETQPLLLNSDQACGPPSQEKQPIPNSEVKSTQPSSLEKPCTPPNAQKTMRYSNTDKSSTPGSTKKLGRHVGSKRSSKSSSPQRLHKSSHQDKSHKKRSLKKSYKLTHACKLTSQANSSSSESQTIPSWLAILQTSSVLTTESCSSASLNQVLLTKPTRIKKPNQSRVYHDLKKPGNRGKVMLHKYPAAKTCRHYNEKCLICNTPEFLLNDLWEPKKEEHAGLLQVSRKMKSSPKPFSETDYSYSETEYYSYQDESNDTMKTYDTEDSDAEIVIICDTSNNEDDMTRSNSNY</sequence>
<gene>
    <name evidence="5" type="primary">CUNHXorf66</name>
</gene>
<feature type="compositionally biased region" description="Basic residues" evidence="1">
    <location>
        <begin position="199"/>
        <end position="216"/>
    </location>
</feature>
<keyword evidence="2" id="KW-0812">Transmembrane</keyword>
<reference evidence="5" key="3">
    <citation type="submission" date="2025-08" db="UniProtKB">
        <authorList>
            <consortium name="RefSeq"/>
        </authorList>
    </citation>
    <scope>IDENTIFICATION</scope>
    <source>
        <strain evidence="5">17A/GY</strain>
        <tissue evidence="5">Liver</tissue>
    </source>
</reference>
<accession>A0A9J7KA42</accession>
<feature type="signal peptide" evidence="3">
    <location>
        <begin position="1"/>
        <end position="19"/>
    </location>
</feature>
<evidence type="ECO:0000256" key="3">
    <source>
        <dbReference type="SAM" id="SignalP"/>
    </source>
</evidence>
<feature type="compositionally biased region" description="Basic residues" evidence="1">
    <location>
        <begin position="181"/>
        <end position="192"/>
    </location>
</feature>
<keyword evidence="3" id="KW-0732">Signal</keyword>
<feature type="transmembrane region" description="Helical" evidence="2">
    <location>
        <begin position="53"/>
        <end position="75"/>
    </location>
</feature>
<dbReference type="RefSeq" id="XP_035311002.1">
    <property type="nucleotide sequence ID" value="XM_035455111.1"/>
</dbReference>
<dbReference type="InterPro" id="IPR038873">
    <property type="entry name" value="CXorf66"/>
</dbReference>
<dbReference type="GeneID" id="100757782"/>
<dbReference type="PANTHER" id="PTHR37340">
    <property type="entry name" value="GENE 7073-RELATED"/>
    <property type="match status" value="1"/>
</dbReference>
<dbReference type="RefSeq" id="XP_035306024.1">
    <property type="nucleotide sequence ID" value="XM_035450133.1"/>
</dbReference>
<keyword evidence="2" id="KW-1133">Transmembrane helix</keyword>
<name>A0A9J7KA42_CRIGR</name>